<evidence type="ECO:0000313" key="2">
    <source>
        <dbReference type="Proteomes" id="UP000821865"/>
    </source>
</evidence>
<sequence>MSSIRRASSVVFSGAVTAWRVGDNCGKEASMTRSAISAILPPGLPKEALRCDQRFDRQREFYVQSPNYPSHYLDNQDCRYVITKAGEDVCHLELVFASFDIESSPGCQYDYLEFGGQRHCGSLPADHSYVIPFLGSDMVLHFHSNVATTRRGFSVRARQIKCALGTSPAAPPPSQLPGPPGSSHPDYGAGDGKSQGVVVTTTTPVRITTPYGPGSVSSTTGEPYITRRSCDVYMNKATTSAGRYIACRTSSRKDYGRRRMEQEKLQAQAPTQGEPQVTKSAPIEENRGRARDATSDQAGQQSRERSSSRPGRRSSSWSGGGRQQTPAKGPADQSRGPANQGRGPGLPPRDPKDPWGKKKKENILSVSFDSKGSQAEKEEISLLKKEIQEQKKANMRLERLLRETQNQLIELKTEKGPAEAPKKCNTQITPAPVPASSGPEEEIMNVDFTRQPPS</sequence>
<comment type="caution">
    <text evidence="1">The sequence shown here is derived from an EMBL/GenBank/DDBJ whole genome shotgun (WGS) entry which is preliminary data.</text>
</comment>
<keyword evidence="2" id="KW-1185">Reference proteome</keyword>
<gene>
    <name evidence="1" type="ORF">HPB49_000227</name>
</gene>
<dbReference type="Proteomes" id="UP000821865">
    <property type="component" value="Chromosome 1"/>
</dbReference>
<accession>A0ACB8DRN5</accession>
<proteinExistence type="predicted"/>
<name>A0ACB8DRN5_DERSI</name>
<protein>
    <submittedName>
        <fullName evidence="1">Uncharacterized protein</fullName>
    </submittedName>
</protein>
<reference evidence="1" key="1">
    <citation type="submission" date="2020-05" db="EMBL/GenBank/DDBJ databases">
        <title>Large-scale comparative analyses of tick genomes elucidate their genetic diversity and vector capacities.</title>
        <authorList>
            <person name="Jia N."/>
            <person name="Wang J."/>
            <person name="Shi W."/>
            <person name="Du L."/>
            <person name="Sun Y."/>
            <person name="Zhan W."/>
            <person name="Jiang J."/>
            <person name="Wang Q."/>
            <person name="Zhang B."/>
            <person name="Ji P."/>
            <person name="Sakyi L.B."/>
            <person name="Cui X."/>
            <person name="Yuan T."/>
            <person name="Jiang B."/>
            <person name="Yang W."/>
            <person name="Lam T.T.-Y."/>
            <person name="Chang Q."/>
            <person name="Ding S."/>
            <person name="Wang X."/>
            <person name="Zhu J."/>
            <person name="Ruan X."/>
            <person name="Zhao L."/>
            <person name="Wei J."/>
            <person name="Que T."/>
            <person name="Du C."/>
            <person name="Cheng J."/>
            <person name="Dai P."/>
            <person name="Han X."/>
            <person name="Huang E."/>
            <person name="Gao Y."/>
            <person name="Liu J."/>
            <person name="Shao H."/>
            <person name="Ye R."/>
            <person name="Li L."/>
            <person name="Wei W."/>
            <person name="Wang X."/>
            <person name="Wang C."/>
            <person name="Yang T."/>
            <person name="Huo Q."/>
            <person name="Li W."/>
            <person name="Guo W."/>
            <person name="Chen H."/>
            <person name="Zhou L."/>
            <person name="Ni X."/>
            <person name="Tian J."/>
            <person name="Zhou Y."/>
            <person name="Sheng Y."/>
            <person name="Liu T."/>
            <person name="Pan Y."/>
            <person name="Xia L."/>
            <person name="Li J."/>
            <person name="Zhao F."/>
            <person name="Cao W."/>
        </authorList>
    </citation>
    <scope>NUCLEOTIDE SEQUENCE</scope>
    <source>
        <strain evidence="1">Dsil-2018</strain>
    </source>
</reference>
<organism evidence="1 2">
    <name type="scientific">Dermacentor silvarum</name>
    <name type="common">Tick</name>
    <dbReference type="NCBI Taxonomy" id="543639"/>
    <lineage>
        <taxon>Eukaryota</taxon>
        <taxon>Metazoa</taxon>
        <taxon>Ecdysozoa</taxon>
        <taxon>Arthropoda</taxon>
        <taxon>Chelicerata</taxon>
        <taxon>Arachnida</taxon>
        <taxon>Acari</taxon>
        <taxon>Parasitiformes</taxon>
        <taxon>Ixodida</taxon>
        <taxon>Ixodoidea</taxon>
        <taxon>Ixodidae</taxon>
        <taxon>Rhipicephalinae</taxon>
        <taxon>Dermacentor</taxon>
    </lineage>
</organism>
<dbReference type="EMBL" id="CM023470">
    <property type="protein sequence ID" value="KAH7977262.1"/>
    <property type="molecule type" value="Genomic_DNA"/>
</dbReference>
<evidence type="ECO:0000313" key="1">
    <source>
        <dbReference type="EMBL" id="KAH7977262.1"/>
    </source>
</evidence>